<evidence type="ECO:0000313" key="2">
    <source>
        <dbReference type="EnsemblPlants" id="TuG1812G0100002404.01.T02"/>
    </source>
</evidence>
<keyword evidence="3" id="KW-1185">Reference proteome</keyword>
<reference evidence="2" key="2">
    <citation type="submission" date="2018-03" db="EMBL/GenBank/DDBJ databases">
        <title>The Triticum urartu genome reveals the dynamic nature of wheat genome evolution.</title>
        <authorList>
            <person name="Ling H."/>
            <person name="Ma B."/>
            <person name="Shi X."/>
            <person name="Liu H."/>
            <person name="Dong L."/>
            <person name="Sun H."/>
            <person name="Cao Y."/>
            <person name="Gao Q."/>
            <person name="Zheng S."/>
            <person name="Li Y."/>
            <person name="Yu Y."/>
            <person name="Du H."/>
            <person name="Qi M."/>
            <person name="Li Y."/>
            <person name="Yu H."/>
            <person name="Cui Y."/>
            <person name="Wang N."/>
            <person name="Chen C."/>
            <person name="Wu H."/>
            <person name="Zhao Y."/>
            <person name="Zhang J."/>
            <person name="Li Y."/>
            <person name="Zhou W."/>
            <person name="Zhang B."/>
            <person name="Hu W."/>
            <person name="Eijk M."/>
            <person name="Tang J."/>
            <person name="Witsenboer H."/>
            <person name="Zhao S."/>
            <person name="Li Z."/>
            <person name="Zhang A."/>
            <person name="Wang D."/>
            <person name="Liang C."/>
        </authorList>
    </citation>
    <scope>NUCLEOTIDE SEQUENCE [LARGE SCALE GENOMIC DNA]</scope>
    <source>
        <strain evidence="2">cv. G1812</strain>
    </source>
</reference>
<protein>
    <submittedName>
        <fullName evidence="2">Uncharacterized protein</fullName>
    </submittedName>
</protein>
<evidence type="ECO:0000313" key="3">
    <source>
        <dbReference type="Proteomes" id="UP000015106"/>
    </source>
</evidence>
<reference evidence="2" key="3">
    <citation type="submission" date="2022-06" db="UniProtKB">
        <authorList>
            <consortium name="EnsemblPlants"/>
        </authorList>
    </citation>
    <scope>IDENTIFICATION</scope>
</reference>
<dbReference type="Gramene" id="TuG1812G0100002404.01.T02">
    <property type="protein sequence ID" value="TuG1812G0100002404.01.T02"/>
    <property type="gene ID" value="TuG1812G0100002404.01"/>
</dbReference>
<evidence type="ECO:0000256" key="1">
    <source>
        <dbReference type="SAM" id="MobiDB-lite"/>
    </source>
</evidence>
<name>A0A8R7NZD0_TRIUA</name>
<proteinExistence type="predicted"/>
<organism evidence="2 3">
    <name type="scientific">Triticum urartu</name>
    <name type="common">Red wild einkorn</name>
    <name type="synonym">Crithodium urartu</name>
    <dbReference type="NCBI Taxonomy" id="4572"/>
    <lineage>
        <taxon>Eukaryota</taxon>
        <taxon>Viridiplantae</taxon>
        <taxon>Streptophyta</taxon>
        <taxon>Embryophyta</taxon>
        <taxon>Tracheophyta</taxon>
        <taxon>Spermatophyta</taxon>
        <taxon>Magnoliopsida</taxon>
        <taxon>Liliopsida</taxon>
        <taxon>Poales</taxon>
        <taxon>Poaceae</taxon>
        <taxon>BOP clade</taxon>
        <taxon>Pooideae</taxon>
        <taxon>Triticodae</taxon>
        <taxon>Triticeae</taxon>
        <taxon>Triticinae</taxon>
        <taxon>Triticum</taxon>
    </lineage>
</organism>
<dbReference type="AlphaFoldDB" id="A0A8R7NZD0"/>
<accession>A0A8R7NZD0</accession>
<sequence>MIITEETCAMSRNHINRMATPSYDSIGNYLSAHIPSNPNNMGRKLSISSKPSIQGMSSGSMDARGIAVMGAQTMSTAPASSP</sequence>
<dbReference type="EnsemblPlants" id="TuG1812G0100002404.01.T02">
    <property type="protein sequence ID" value="TuG1812G0100002404.01.T02"/>
    <property type="gene ID" value="TuG1812G0100002404.01"/>
</dbReference>
<reference evidence="3" key="1">
    <citation type="journal article" date="2013" name="Nature">
        <title>Draft genome of the wheat A-genome progenitor Triticum urartu.</title>
        <authorList>
            <person name="Ling H.Q."/>
            <person name="Zhao S."/>
            <person name="Liu D."/>
            <person name="Wang J."/>
            <person name="Sun H."/>
            <person name="Zhang C."/>
            <person name="Fan H."/>
            <person name="Li D."/>
            <person name="Dong L."/>
            <person name="Tao Y."/>
            <person name="Gao C."/>
            <person name="Wu H."/>
            <person name="Li Y."/>
            <person name="Cui Y."/>
            <person name="Guo X."/>
            <person name="Zheng S."/>
            <person name="Wang B."/>
            <person name="Yu K."/>
            <person name="Liang Q."/>
            <person name="Yang W."/>
            <person name="Lou X."/>
            <person name="Chen J."/>
            <person name="Feng M."/>
            <person name="Jian J."/>
            <person name="Zhang X."/>
            <person name="Luo G."/>
            <person name="Jiang Y."/>
            <person name="Liu J."/>
            <person name="Wang Z."/>
            <person name="Sha Y."/>
            <person name="Zhang B."/>
            <person name="Wu H."/>
            <person name="Tang D."/>
            <person name="Shen Q."/>
            <person name="Xue P."/>
            <person name="Zou S."/>
            <person name="Wang X."/>
            <person name="Liu X."/>
            <person name="Wang F."/>
            <person name="Yang Y."/>
            <person name="An X."/>
            <person name="Dong Z."/>
            <person name="Zhang K."/>
            <person name="Zhang X."/>
            <person name="Luo M.C."/>
            <person name="Dvorak J."/>
            <person name="Tong Y."/>
            <person name="Wang J."/>
            <person name="Yang H."/>
            <person name="Li Z."/>
            <person name="Wang D."/>
            <person name="Zhang A."/>
            <person name="Wang J."/>
        </authorList>
    </citation>
    <scope>NUCLEOTIDE SEQUENCE</scope>
    <source>
        <strain evidence="3">cv. G1812</strain>
    </source>
</reference>
<feature type="region of interest" description="Disordered" evidence="1">
    <location>
        <begin position="41"/>
        <end position="60"/>
    </location>
</feature>
<dbReference type="Proteomes" id="UP000015106">
    <property type="component" value="Chromosome 1"/>
</dbReference>